<evidence type="ECO:0000313" key="9">
    <source>
        <dbReference type="Proteomes" id="UP001151699"/>
    </source>
</evidence>
<dbReference type="PANTHER" id="PTHR19139:SF268">
    <property type="entry name" value="NEUROGENIC PROTEIN BIG BRAIN"/>
    <property type="match status" value="1"/>
</dbReference>
<feature type="compositionally biased region" description="Basic and acidic residues" evidence="6">
    <location>
        <begin position="310"/>
        <end position="324"/>
    </location>
</feature>
<dbReference type="AlphaFoldDB" id="A0A9Q0MJ27"/>
<evidence type="ECO:0000256" key="1">
    <source>
        <dbReference type="ARBA" id="ARBA00004141"/>
    </source>
</evidence>
<keyword evidence="3 7" id="KW-1133">Transmembrane helix</keyword>
<dbReference type="InterPro" id="IPR000425">
    <property type="entry name" value="MIP"/>
</dbReference>
<dbReference type="Pfam" id="PF00230">
    <property type="entry name" value="MIP"/>
    <property type="match status" value="1"/>
</dbReference>
<dbReference type="PRINTS" id="PR00783">
    <property type="entry name" value="MINTRINSICP"/>
</dbReference>
<feature type="non-terminal residue" evidence="8">
    <location>
        <position position="1"/>
    </location>
</feature>
<feature type="non-terminal residue" evidence="8">
    <location>
        <position position="431"/>
    </location>
</feature>
<name>A0A9Q0MJ27_9DIPT</name>
<evidence type="ECO:0000256" key="2">
    <source>
        <dbReference type="ARBA" id="ARBA00022692"/>
    </source>
</evidence>
<feature type="compositionally biased region" description="Polar residues" evidence="6">
    <location>
        <begin position="418"/>
        <end position="431"/>
    </location>
</feature>
<dbReference type="EMBL" id="WJQU01002794">
    <property type="protein sequence ID" value="KAJ6630484.1"/>
    <property type="molecule type" value="Genomic_DNA"/>
</dbReference>
<evidence type="ECO:0000256" key="3">
    <source>
        <dbReference type="ARBA" id="ARBA00022989"/>
    </source>
</evidence>
<sequence>VTVPGYQGNLQAAVSHSATLAAWERFGVEFILTFVVVLAYFMSTHSYKSYFGSSALAIGAAYTACSFVSMPYLNPARSLGPSFVLNKWDNHWVYWFGPLVGGMVSGLVYEYIFNPKRHFRDTKNSLDNDSSSVQSDDDLNYDMDLDKQNMQSQKFHSNTYRSTSGGGVLSQQSAGYCQSLYSTSLAPKFDHNEPLYGGTRSLYCKSPPLTRANLNRSQSVYAKSQTAINRDFTRPGPLVPAQSLYPMRVSTQNSHLQNQNVQNQLHQRSESIYGIRGSMKQERPPQENQVFQPVYGTRPMTTASIGDGLCKYDRDPREMRDDGTVKFANRPHRPDSMYGVAGQRRGQSTQSDDSSYGSYHGPPPPSVTPPTRSQNGHVVNGDAMNQGAYSQGKNTQPERKSSTSGSERQGFSGKPPTGSGSTMPHQYSMQQ</sequence>
<gene>
    <name evidence="8" type="primary">bib_0</name>
    <name evidence="8" type="ORF">Bhyg_16938</name>
</gene>
<comment type="similarity">
    <text evidence="5">Belongs to the MIP/aquaporin (TC 1.A.8) family.</text>
</comment>
<organism evidence="8 9">
    <name type="scientific">Pseudolycoriella hygida</name>
    <dbReference type="NCBI Taxonomy" id="35572"/>
    <lineage>
        <taxon>Eukaryota</taxon>
        <taxon>Metazoa</taxon>
        <taxon>Ecdysozoa</taxon>
        <taxon>Arthropoda</taxon>
        <taxon>Hexapoda</taxon>
        <taxon>Insecta</taxon>
        <taxon>Pterygota</taxon>
        <taxon>Neoptera</taxon>
        <taxon>Endopterygota</taxon>
        <taxon>Diptera</taxon>
        <taxon>Nematocera</taxon>
        <taxon>Sciaroidea</taxon>
        <taxon>Sciaridae</taxon>
        <taxon>Pseudolycoriella</taxon>
    </lineage>
</organism>
<dbReference type="InterPro" id="IPR023271">
    <property type="entry name" value="Aquaporin-like"/>
</dbReference>
<dbReference type="InterPro" id="IPR034294">
    <property type="entry name" value="Aquaporin_transptr"/>
</dbReference>
<keyword evidence="4 7" id="KW-0472">Membrane</keyword>
<reference evidence="8" key="1">
    <citation type="submission" date="2022-07" db="EMBL/GenBank/DDBJ databases">
        <authorList>
            <person name="Trinca V."/>
            <person name="Uliana J.V.C."/>
            <person name="Torres T.T."/>
            <person name="Ward R.J."/>
            <person name="Monesi N."/>
        </authorList>
    </citation>
    <scope>NUCLEOTIDE SEQUENCE</scope>
    <source>
        <strain evidence="8">HSMRA1968</strain>
        <tissue evidence="8">Whole embryos</tissue>
    </source>
</reference>
<accession>A0A9Q0MJ27</accession>
<keyword evidence="5" id="KW-0813">Transport</keyword>
<keyword evidence="9" id="KW-1185">Reference proteome</keyword>
<dbReference type="Gene3D" id="1.20.1080.10">
    <property type="entry name" value="Glycerol uptake facilitator protein"/>
    <property type="match status" value="1"/>
</dbReference>
<keyword evidence="2 5" id="KW-0812">Transmembrane</keyword>
<feature type="transmembrane region" description="Helical" evidence="7">
    <location>
        <begin position="50"/>
        <end position="72"/>
    </location>
</feature>
<dbReference type="GO" id="GO:0005886">
    <property type="term" value="C:plasma membrane"/>
    <property type="evidence" value="ECO:0007669"/>
    <property type="project" value="TreeGrafter"/>
</dbReference>
<comment type="subcellular location">
    <subcellularLocation>
        <location evidence="1">Membrane</location>
        <topology evidence="1">Multi-pass membrane protein</topology>
    </subcellularLocation>
</comment>
<evidence type="ECO:0000256" key="5">
    <source>
        <dbReference type="RuleBase" id="RU000477"/>
    </source>
</evidence>
<protein>
    <submittedName>
        <fullName evidence="8">Neurogenic protein big brain</fullName>
    </submittedName>
</protein>
<evidence type="ECO:0000313" key="8">
    <source>
        <dbReference type="EMBL" id="KAJ6630484.1"/>
    </source>
</evidence>
<dbReference type="Proteomes" id="UP001151699">
    <property type="component" value="Unassembled WGS sequence"/>
</dbReference>
<evidence type="ECO:0000256" key="7">
    <source>
        <dbReference type="SAM" id="Phobius"/>
    </source>
</evidence>
<comment type="caution">
    <text evidence="8">The sequence shown here is derived from an EMBL/GenBank/DDBJ whole genome shotgun (WGS) entry which is preliminary data.</text>
</comment>
<feature type="region of interest" description="Disordered" evidence="6">
    <location>
        <begin position="306"/>
        <end position="431"/>
    </location>
</feature>
<evidence type="ECO:0000256" key="6">
    <source>
        <dbReference type="SAM" id="MobiDB-lite"/>
    </source>
</evidence>
<dbReference type="GO" id="GO:0015250">
    <property type="term" value="F:water channel activity"/>
    <property type="evidence" value="ECO:0007669"/>
    <property type="project" value="TreeGrafter"/>
</dbReference>
<evidence type="ECO:0000256" key="4">
    <source>
        <dbReference type="ARBA" id="ARBA00023136"/>
    </source>
</evidence>
<feature type="transmembrane region" description="Helical" evidence="7">
    <location>
        <begin position="92"/>
        <end position="113"/>
    </location>
</feature>
<dbReference type="PANTHER" id="PTHR19139">
    <property type="entry name" value="AQUAPORIN TRANSPORTER"/>
    <property type="match status" value="1"/>
</dbReference>
<proteinExistence type="inferred from homology"/>
<feature type="transmembrane region" description="Helical" evidence="7">
    <location>
        <begin position="26"/>
        <end position="43"/>
    </location>
</feature>
<dbReference type="SUPFAM" id="SSF81338">
    <property type="entry name" value="Aquaporin-like"/>
    <property type="match status" value="1"/>
</dbReference>
<dbReference type="OrthoDB" id="3222at2759"/>